<evidence type="ECO:0000313" key="3">
    <source>
        <dbReference type="Proteomes" id="UP000285456"/>
    </source>
</evidence>
<proteinExistence type="predicted"/>
<reference evidence="2 3" key="1">
    <citation type="journal article" date="2007" name="Int. J. Syst. Evol. Microbiol.">
        <title>Oceanobacillus profundus sp. nov., isolated from a deep-sea sediment core.</title>
        <authorList>
            <person name="Kim Y.G."/>
            <person name="Choi D.H."/>
            <person name="Hyun S."/>
            <person name="Cho B.C."/>
        </authorList>
    </citation>
    <scope>NUCLEOTIDE SEQUENCE [LARGE SCALE GENOMIC DNA]</scope>
    <source>
        <strain evidence="2 3">DSM 18246</strain>
    </source>
</reference>
<gene>
    <name evidence="2" type="ORF">D1B32_17010</name>
</gene>
<accession>A0A417YD43</accession>
<keyword evidence="3" id="KW-1185">Reference proteome</keyword>
<dbReference type="OrthoDB" id="2677857at2"/>
<dbReference type="InterPro" id="IPR018745">
    <property type="entry name" value="MpsC"/>
</dbReference>
<dbReference type="EMBL" id="QWEH01000013">
    <property type="protein sequence ID" value="RHW30530.1"/>
    <property type="molecule type" value="Genomic_DNA"/>
</dbReference>
<organism evidence="2 3">
    <name type="scientific">Oceanobacillus profundus</name>
    <dbReference type="NCBI Taxonomy" id="372463"/>
    <lineage>
        <taxon>Bacteria</taxon>
        <taxon>Bacillati</taxon>
        <taxon>Bacillota</taxon>
        <taxon>Bacilli</taxon>
        <taxon>Bacillales</taxon>
        <taxon>Bacillaceae</taxon>
        <taxon>Oceanobacillus</taxon>
    </lineage>
</organism>
<dbReference type="Pfam" id="PF10057">
    <property type="entry name" value="MpsC"/>
    <property type="match status" value="2"/>
</dbReference>
<evidence type="ECO:0000313" key="2">
    <source>
        <dbReference type="EMBL" id="RHW30530.1"/>
    </source>
</evidence>
<sequence length="230" mass="26622">MEKNSVQAEIASYIGKLLRDNFGKGPSSVYVSLKKPFITIHLRDFLAPMERVLLSQGETMKVEETRDLLMQELIPGIKVTLKVIASLEVKELYYDWSLHNRSGILVGVLENEEDEDNALENYTEKEAVHKDIMRISRQAEKLPEFIDSCFLNERTLLVIRTGILVRIEKELIKTGFEEHLKLTKRQLEKGLLHAGDFENILQKSVVDIFVDWDFKLDKSYIIFILQPNNN</sequence>
<comment type="caution">
    <text evidence="2">The sequence shown here is derived from an EMBL/GenBank/DDBJ whole genome shotgun (WGS) entry which is preliminary data.</text>
</comment>
<evidence type="ECO:0000259" key="1">
    <source>
        <dbReference type="Pfam" id="PF10057"/>
    </source>
</evidence>
<name>A0A417YD43_9BACI</name>
<protein>
    <submittedName>
        <fullName evidence="2">DUF2294 family protein</fullName>
    </submittedName>
</protein>
<feature type="domain" description="Na+-translocating membrane potential-generating system MpsC" evidence="1">
    <location>
        <begin position="142"/>
        <end position="226"/>
    </location>
</feature>
<dbReference type="AlphaFoldDB" id="A0A417YD43"/>
<dbReference type="RefSeq" id="WP_095314379.1">
    <property type="nucleotide sequence ID" value="NZ_PHUT01000013.1"/>
</dbReference>
<feature type="domain" description="Na+-translocating membrane potential-generating system MpsC" evidence="1">
    <location>
        <begin position="3"/>
        <end position="110"/>
    </location>
</feature>
<dbReference type="Proteomes" id="UP000285456">
    <property type="component" value="Unassembled WGS sequence"/>
</dbReference>